<evidence type="ECO:0000313" key="2">
    <source>
        <dbReference type="Proteomes" id="UP001611263"/>
    </source>
</evidence>
<dbReference type="RefSeq" id="WP_033242710.1">
    <property type="nucleotide sequence ID" value="NZ_JBIRUQ010000003.1"/>
</dbReference>
<reference evidence="1 2" key="1">
    <citation type="submission" date="2024-10" db="EMBL/GenBank/DDBJ databases">
        <title>The Natural Products Discovery Center: Release of the First 8490 Sequenced Strains for Exploring Actinobacteria Biosynthetic Diversity.</title>
        <authorList>
            <person name="Kalkreuter E."/>
            <person name="Kautsar S.A."/>
            <person name="Yang D."/>
            <person name="Bader C.D."/>
            <person name="Teijaro C.N."/>
            <person name="Fluegel L."/>
            <person name="Davis C.M."/>
            <person name="Simpson J.R."/>
            <person name="Lauterbach L."/>
            <person name="Steele A.D."/>
            <person name="Gui C."/>
            <person name="Meng S."/>
            <person name="Li G."/>
            <person name="Viehrig K."/>
            <person name="Ye F."/>
            <person name="Su P."/>
            <person name="Kiefer A.F."/>
            <person name="Nichols A."/>
            <person name="Cepeda A.J."/>
            <person name="Yan W."/>
            <person name="Fan B."/>
            <person name="Jiang Y."/>
            <person name="Adhikari A."/>
            <person name="Zheng C.-J."/>
            <person name="Schuster L."/>
            <person name="Cowan T.M."/>
            <person name="Smanski M.J."/>
            <person name="Chevrette M.G."/>
            <person name="De Carvalho L.P.S."/>
            <person name="Shen B."/>
        </authorList>
    </citation>
    <scope>NUCLEOTIDE SEQUENCE [LARGE SCALE GENOMIC DNA]</scope>
    <source>
        <strain evidence="1 2">NPDC020568</strain>
    </source>
</reference>
<dbReference type="Proteomes" id="UP001611263">
    <property type="component" value="Unassembled WGS sequence"/>
</dbReference>
<dbReference type="EMBL" id="JBIRUQ010000003">
    <property type="protein sequence ID" value="MFI1462212.1"/>
    <property type="molecule type" value="Genomic_DNA"/>
</dbReference>
<gene>
    <name evidence="1" type="ORF">ACH4WX_15975</name>
</gene>
<sequence>MHPRRIELNRRHSWEMGKLYQRFLDIHPGVEGDELPMSDAEDAAWADFSAELLARHQAERAALAAQLEAEQQPRRTAPPGQMAAPEAIARVVLWIRARELEYPTEGLMADRFSVGWSVYAPVETDESDPLSFLDVPVGRAVFLIGDSGRIEESSSSVPPSVARVRFTQRELALRNEE</sequence>
<accession>A0ABW7TME8</accession>
<name>A0ABW7TME8_9NOCA</name>
<dbReference type="GeneID" id="93508152"/>
<evidence type="ECO:0000313" key="1">
    <source>
        <dbReference type="EMBL" id="MFI1462212.1"/>
    </source>
</evidence>
<keyword evidence="2" id="KW-1185">Reference proteome</keyword>
<organism evidence="1 2">
    <name type="scientific">Nocardia carnea</name>
    <dbReference type="NCBI Taxonomy" id="37328"/>
    <lineage>
        <taxon>Bacteria</taxon>
        <taxon>Bacillati</taxon>
        <taxon>Actinomycetota</taxon>
        <taxon>Actinomycetes</taxon>
        <taxon>Mycobacteriales</taxon>
        <taxon>Nocardiaceae</taxon>
        <taxon>Nocardia</taxon>
    </lineage>
</organism>
<proteinExistence type="predicted"/>
<comment type="caution">
    <text evidence="1">The sequence shown here is derived from an EMBL/GenBank/DDBJ whole genome shotgun (WGS) entry which is preliminary data.</text>
</comment>
<protein>
    <submittedName>
        <fullName evidence="1">Uncharacterized protein</fullName>
    </submittedName>
</protein>